<feature type="transmembrane region" description="Helical" evidence="1">
    <location>
        <begin position="5"/>
        <end position="25"/>
    </location>
</feature>
<feature type="transmembrane region" description="Helical" evidence="1">
    <location>
        <begin position="31"/>
        <end position="49"/>
    </location>
</feature>
<accession>N0BB13</accession>
<dbReference type="AlphaFoldDB" id="N0BB13"/>
<keyword evidence="1" id="KW-1133">Transmembrane helix</keyword>
<keyword evidence="1" id="KW-0472">Membrane</keyword>
<dbReference type="HOGENOM" id="CLU_1313070_0_0_2"/>
<dbReference type="eggNOG" id="arCOG03599">
    <property type="taxonomic scope" value="Archaea"/>
</dbReference>
<dbReference type="OrthoDB" id="387708at2157"/>
<name>N0BB13_9EURY</name>
<proteinExistence type="predicted"/>
<gene>
    <name evidence="2" type="ORF">Asulf_00153</name>
</gene>
<feature type="transmembrane region" description="Helical" evidence="1">
    <location>
        <begin position="80"/>
        <end position="98"/>
    </location>
</feature>
<reference evidence="2 3" key="1">
    <citation type="journal article" date="2013" name="Genome Announc.">
        <title>Complete Genome Sequence of the Thermophilic and Facultatively Chemolithoautotrophic Sulfate Reducer Archaeoglobus sulfaticallidus Strain PM70-1T.</title>
        <authorList>
            <person name="Stokke R."/>
            <person name="Hocking W.P."/>
            <person name="Steinsbu B.O."/>
            <person name="Steen I.H."/>
        </authorList>
    </citation>
    <scope>NUCLEOTIDE SEQUENCE [LARGE SCALE GENOMIC DNA]</scope>
    <source>
        <strain evidence="2">PM70-1</strain>
    </source>
</reference>
<dbReference type="KEGG" id="ast:Asulf_00153"/>
<feature type="transmembrane region" description="Helical" evidence="1">
    <location>
        <begin position="56"/>
        <end position="74"/>
    </location>
</feature>
<dbReference type="STRING" id="387631.Asulf_00153"/>
<dbReference type="GeneID" id="15391799"/>
<evidence type="ECO:0000256" key="1">
    <source>
        <dbReference type="SAM" id="Phobius"/>
    </source>
</evidence>
<evidence type="ECO:0000313" key="2">
    <source>
        <dbReference type="EMBL" id="AGK60188.1"/>
    </source>
</evidence>
<feature type="transmembrane region" description="Helical" evidence="1">
    <location>
        <begin position="110"/>
        <end position="128"/>
    </location>
</feature>
<dbReference type="RefSeq" id="WP_015589787.1">
    <property type="nucleotide sequence ID" value="NC_021169.1"/>
</dbReference>
<keyword evidence="1" id="KW-0812">Transmembrane</keyword>
<keyword evidence="3" id="KW-1185">Reference proteome</keyword>
<evidence type="ECO:0000313" key="3">
    <source>
        <dbReference type="Proteomes" id="UP000013307"/>
    </source>
</evidence>
<sequence>MKSYLISFIAGFISVFVANFLSLFFRIEGPAMVYLALAISILLSSLYTLTKSEKLTAIHIAVSAATALTLIAVIRFSPSAIILFAIILIAGSIILGRNRKEEVSIAANSFLTVLGVIIAFMALIGYSAHEHYNAKYISVEKIGDAECSEIDLDSYPYLKNALKLAEKNGKAISRVPPEEWYKILRRINSLEKKCIMYNGSNYSTAFMLS</sequence>
<dbReference type="EMBL" id="CP005290">
    <property type="protein sequence ID" value="AGK60188.1"/>
    <property type="molecule type" value="Genomic_DNA"/>
</dbReference>
<dbReference type="Proteomes" id="UP000013307">
    <property type="component" value="Chromosome"/>
</dbReference>
<organism evidence="2 3">
    <name type="scientific">Archaeoglobus sulfaticallidus PM70-1</name>
    <dbReference type="NCBI Taxonomy" id="387631"/>
    <lineage>
        <taxon>Archaea</taxon>
        <taxon>Methanobacteriati</taxon>
        <taxon>Methanobacteriota</taxon>
        <taxon>Archaeoglobi</taxon>
        <taxon>Archaeoglobales</taxon>
        <taxon>Archaeoglobaceae</taxon>
        <taxon>Archaeoglobus</taxon>
    </lineage>
</organism>
<protein>
    <submittedName>
        <fullName evidence="2">Uncharacterized protein</fullName>
    </submittedName>
</protein>